<name>A0AAW2EE52_9HYME</name>
<sequence>MIMRMVLCFSQKRAICSLFNYEVLFIRVCICVAQVFYLLYFVLSPLTLSLCLSLSLLADYVLQN</sequence>
<keyword evidence="3" id="KW-1185">Reference proteome</keyword>
<protein>
    <submittedName>
        <fullName evidence="2">Uncharacterized protein</fullName>
    </submittedName>
</protein>
<evidence type="ECO:0000313" key="2">
    <source>
        <dbReference type="EMBL" id="KAL0100654.1"/>
    </source>
</evidence>
<evidence type="ECO:0000256" key="1">
    <source>
        <dbReference type="SAM" id="Phobius"/>
    </source>
</evidence>
<evidence type="ECO:0000313" key="3">
    <source>
        <dbReference type="Proteomes" id="UP001430953"/>
    </source>
</evidence>
<feature type="transmembrane region" description="Helical" evidence="1">
    <location>
        <begin position="21"/>
        <end position="40"/>
    </location>
</feature>
<dbReference type="EMBL" id="JADYXP020000025">
    <property type="protein sequence ID" value="KAL0100654.1"/>
    <property type="molecule type" value="Genomic_DNA"/>
</dbReference>
<proteinExistence type="predicted"/>
<comment type="caution">
    <text evidence="2">The sequence shown here is derived from an EMBL/GenBank/DDBJ whole genome shotgun (WGS) entry which is preliminary data.</text>
</comment>
<organism evidence="2 3">
    <name type="scientific">Cardiocondyla obscurior</name>
    <dbReference type="NCBI Taxonomy" id="286306"/>
    <lineage>
        <taxon>Eukaryota</taxon>
        <taxon>Metazoa</taxon>
        <taxon>Ecdysozoa</taxon>
        <taxon>Arthropoda</taxon>
        <taxon>Hexapoda</taxon>
        <taxon>Insecta</taxon>
        <taxon>Pterygota</taxon>
        <taxon>Neoptera</taxon>
        <taxon>Endopterygota</taxon>
        <taxon>Hymenoptera</taxon>
        <taxon>Apocrita</taxon>
        <taxon>Aculeata</taxon>
        <taxon>Formicoidea</taxon>
        <taxon>Formicidae</taxon>
        <taxon>Myrmicinae</taxon>
        <taxon>Cardiocondyla</taxon>
    </lineage>
</organism>
<reference evidence="2 3" key="1">
    <citation type="submission" date="2023-03" db="EMBL/GenBank/DDBJ databases">
        <title>High recombination rates correlate with genetic variation in Cardiocondyla obscurior ants.</title>
        <authorList>
            <person name="Errbii M."/>
        </authorList>
    </citation>
    <scope>NUCLEOTIDE SEQUENCE [LARGE SCALE GENOMIC DNA]</scope>
    <source>
        <strain evidence="2">Alpha-2009</strain>
        <tissue evidence="2">Whole body</tissue>
    </source>
</reference>
<accession>A0AAW2EE52</accession>
<keyword evidence="1" id="KW-0472">Membrane</keyword>
<gene>
    <name evidence="2" type="ORF">PUN28_019206</name>
</gene>
<dbReference type="AlphaFoldDB" id="A0AAW2EE52"/>
<keyword evidence="1" id="KW-1133">Transmembrane helix</keyword>
<dbReference type="Proteomes" id="UP001430953">
    <property type="component" value="Unassembled WGS sequence"/>
</dbReference>
<keyword evidence="1" id="KW-0812">Transmembrane</keyword>